<dbReference type="Proteomes" id="UP001177021">
    <property type="component" value="Unassembled WGS sequence"/>
</dbReference>
<proteinExistence type="predicted"/>
<dbReference type="EMBL" id="CASHSV030000513">
    <property type="protein sequence ID" value="CAJ2666647.1"/>
    <property type="molecule type" value="Genomic_DNA"/>
</dbReference>
<accession>A0ACB0LHF4</accession>
<evidence type="ECO:0000313" key="2">
    <source>
        <dbReference type="Proteomes" id="UP001177021"/>
    </source>
</evidence>
<sequence>MNFLRRLFGGKKHRNQPQESTKTTAKKDKRSWSFAKNNTRDKTNSHTLHNNKNSSDPSSSPFAGNYDANKHAIAVAAATAAVAEAALAAAHAAAEVVRLTSNTGAGKNETPVLHRRWLQEEIDAAGKIQSAFRGYLARRALRALKALVKLQALVRGHIVRKQTADMLRRMQTLVRLQSRARASRVPISDNNTHSFKSPLSYYPVPDDYDHPLRVYSTKFDGSSILKRCSSNANFRDMNLERARFGSNWLDGWMEENSWNQTGDASLKKVQFDDEKSDKILEVDTWKPNLNSHHSTSTSFQHHYSSCDYNSENFMVHESPSKRLSKPHNPSLSSMKHHKGKEDSSRTAENSPQAFSASSRIESVSRRGPFTPTKSECSWGVFSGYSGYPSYMANTQSSRAKVRSQSAPRQRLEFERCGSTTRSIQGLWESGSNSDKDFDFKSKVYPTTSSLNGIGSTNLRCHCKF</sequence>
<keyword evidence="2" id="KW-1185">Reference proteome</keyword>
<comment type="caution">
    <text evidence="1">The sequence shown here is derived from an EMBL/GenBank/DDBJ whole genome shotgun (WGS) entry which is preliminary data.</text>
</comment>
<gene>
    <name evidence="1" type="ORF">MILVUS5_LOCUS31416</name>
</gene>
<protein>
    <submittedName>
        <fullName evidence="1">Uncharacterized protein</fullName>
    </submittedName>
</protein>
<organism evidence="1 2">
    <name type="scientific">Trifolium pratense</name>
    <name type="common">Red clover</name>
    <dbReference type="NCBI Taxonomy" id="57577"/>
    <lineage>
        <taxon>Eukaryota</taxon>
        <taxon>Viridiplantae</taxon>
        <taxon>Streptophyta</taxon>
        <taxon>Embryophyta</taxon>
        <taxon>Tracheophyta</taxon>
        <taxon>Spermatophyta</taxon>
        <taxon>Magnoliopsida</taxon>
        <taxon>eudicotyledons</taxon>
        <taxon>Gunneridae</taxon>
        <taxon>Pentapetalae</taxon>
        <taxon>rosids</taxon>
        <taxon>fabids</taxon>
        <taxon>Fabales</taxon>
        <taxon>Fabaceae</taxon>
        <taxon>Papilionoideae</taxon>
        <taxon>50 kb inversion clade</taxon>
        <taxon>NPAAA clade</taxon>
        <taxon>Hologalegina</taxon>
        <taxon>IRL clade</taxon>
        <taxon>Trifolieae</taxon>
        <taxon>Trifolium</taxon>
    </lineage>
</organism>
<reference evidence="1" key="1">
    <citation type="submission" date="2023-10" db="EMBL/GenBank/DDBJ databases">
        <authorList>
            <person name="Rodriguez Cubillos JULIANA M."/>
            <person name="De Vega J."/>
        </authorList>
    </citation>
    <scope>NUCLEOTIDE SEQUENCE</scope>
</reference>
<name>A0ACB0LHF4_TRIPR</name>
<evidence type="ECO:0000313" key="1">
    <source>
        <dbReference type="EMBL" id="CAJ2666647.1"/>
    </source>
</evidence>